<keyword evidence="1" id="KW-0732">Signal</keyword>
<evidence type="ECO:0000313" key="4">
    <source>
        <dbReference type="Proteomes" id="UP001530377"/>
    </source>
</evidence>
<dbReference type="InterPro" id="IPR018960">
    <property type="entry name" value="DUF1990"/>
</dbReference>
<sequence>MMLLSWIFHRLYATAVIATAVDTVRGTNEDCGCQTRFTSTRPTNENALSILSGLDKKVHPRMSGPYKISFNHGDLIADLLDEVGITRPTTGADPFPSCRGYTNKTMPDSSLVRESRLEGSFYDDDATIICSSTTIDGWRVLRYRKRVGFGRRCYRRVQHAMLDWDFEACDGNRCMGIFSTAKSNRAAGLRFLTRRHLLATFTGISFPKPLKPLFVINPVHVVYEVKNSRRLVPTSLCSSTAYATLTGHLLAGEERVTVLLDAGDAVSVEILSFSRPTTTLKGKFIWPLIRGMQRRFFLAEIHHLEKIAQSET</sequence>
<dbReference type="Pfam" id="PF09348">
    <property type="entry name" value="DUF1990"/>
    <property type="match status" value="1"/>
</dbReference>
<dbReference type="EMBL" id="JALLPB020000007">
    <property type="protein sequence ID" value="KAL3827221.1"/>
    <property type="molecule type" value="Genomic_DNA"/>
</dbReference>
<gene>
    <name evidence="3" type="ORF">ACHAXA_006776</name>
</gene>
<accession>A0ABD3SS51</accession>
<reference evidence="3 4" key="1">
    <citation type="submission" date="2024-10" db="EMBL/GenBank/DDBJ databases">
        <title>Updated reference genomes for cyclostephanoid diatoms.</title>
        <authorList>
            <person name="Roberts W.R."/>
            <person name="Alverson A.J."/>
        </authorList>
    </citation>
    <scope>NUCLEOTIDE SEQUENCE [LARGE SCALE GENOMIC DNA]</scope>
    <source>
        <strain evidence="3 4">AJA228-03</strain>
    </source>
</reference>
<feature type="chain" id="PRO_5044788334" description="DUF1990 domain-containing protein" evidence="1">
    <location>
        <begin position="27"/>
        <end position="312"/>
    </location>
</feature>
<dbReference type="PANTHER" id="PTHR34202:SF1">
    <property type="entry name" value="UPF0548 PROTEIN"/>
    <property type="match status" value="1"/>
</dbReference>
<evidence type="ECO:0000313" key="3">
    <source>
        <dbReference type="EMBL" id="KAL3827221.1"/>
    </source>
</evidence>
<dbReference type="Proteomes" id="UP001530377">
    <property type="component" value="Unassembled WGS sequence"/>
</dbReference>
<dbReference type="AlphaFoldDB" id="A0ABD3SS51"/>
<feature type="domain" description="DUF1990" evidence="2">
    <location>
        <begin position="136"/>
        <end position="296"/>
    </location>
</feature>
<organism evidence="3 4">
    <name type="scientific">Cyclostephanos tholiformis</name>
    <dbReference type="NCBI Taxonomy" id="382380"/>
    <lineage>
        <taxon>Eukaryota</taxon>
        <taxon>Sar</taxon>
        <taxon>Stramenopiles</taxon>
        <taxon>Ochrophyta</taxon>
        <taxon>Bacillariophyta</taxon>
        <taxon>Coscinodiscophyceae</taxon>
        <taxon>Thalassiosirophycidae</taxon>
        <taxon>Stephanodiscales</taxon>
        <taxon>Stephanodiscaceae</taxon>
        <taxon>Cyclostephanos</taxon>
    </lineage>
</organism>
<dbReference type="PANTHER" id="PTHR34202">
    <property type="entry name" value="UPF0548 PROTEIN"/>
    <property type="match status" value="1"/>
</dbReference>
<proteinExistence type="predicted"/>
<evidence type="ECO:0000259" key="2">
    <source>
        <dbReference type="Pfam" id="PF09348"/>
    </source>
</evidence>
<evidence type="ECO:0000256" key="1">
    <source>
        <dbReference type="SAM" id="SignalP"/>
    </source>
</evidence>
<protein>
    <recommendedName>
        <fullName evidence="2">DUF1990 domain-containing protein</fullName>
    </recommendedName>
</protein>
<comment type="caution">
    <text evidence="3">The sequence shown here is derived from an EMBL/GenBank/DDBJ whole genome shotgun (WGS) entry which is preliminary data.</text>
</comment>
<feature type="signal peptide" evidence="1">
    <location>
        <begin position="1"/>
        <end position="26"/>
    </location>
</feature>
<keyword evidence="4" id="KW-1185">Reference proteome</keyword>
<name>A0ABD3SS51_9STRA</name>